<accession>A0A1M6K5G8</accession>
<dbReference type="AlphaFoldDB" id="A0A1M6K5G8"/>
<evidence type="ECO:0000256" key="1">
    <source>
        <dbReference type="SAM" id="Coils"/>
    </source>
</evidence>
<dbReference type="Proteomes" id="UP000184465">
    <property type="component" value="Unassembled WGS sequence"/>
</dbReference>
<dbReference type="EMBL" id="FRAG01000002">
    <property type="protein sequence ID" value="SHJ54182.1"/>
    <property type="molecule type" value="Genomic_DNA"/>
</dbReference>
<proteinExistence type="predicted"/>
<evidence type="ECO:0000313" key="2">
    <source>
        <dbReference type="EMBL" id="SHJ54182.1"/>
    </source>
</evidence>
<keyword evidence="3" id="KW-1185">Reference proteome</keyword>
<sequence length="77" mass="9448">MICPHCGQCIYEDDLEDDIDIKNEDYLMEDMDFELEEDDLNTYDEFEEEIEEFNEKRRGLFDMDLNNEIDLDYIDKF</sequence>
<evidence type="ECO:0000313" key="3">
    <source>
        <dbReference type="Proteomes" id="UP000184465"/>
    </source>
</evidence>
<gene>
    <name evidence="2" type="ORF">SAMN02745912_00271</name>
</gene>
<organism evidence="2 3">
    <name type="scientific">Paramaledivibacter caminithermalis (strain DSM 15212 / CIP 107654 / DViRD3)</name>
    <name type="common">Clostridium caminithermale</name>
    <dbReference type="NCBI Taxonomy" id="1121301"/>
    <lineage>
        <taxon>Bacteria</taxon>
        <taxon>Bacillati</taxon>
        <taxon>Bacillota</taxon>
        <taxon>Clostridia</taxon>
        <taxon>Peptostreptococcales</taxon>
        <taxon>Caminicellaceae</taxon>
        <taxon>Paramaledivibacter</taxon>
    </lineage>
</organism>
<reference evidence="2 3" key="1">
    <citation type="submission" date="2016-11" db="EMBL/GenBank/DDBJ databases">
        <authorList>
            <person name="Jaros S."/>
            <person name="Januszkiewicz K."/>
            <person name="Wedrychowicz H."/>
        </authorList>
    </citation>
    <scope>NUCLEOTIDE SEQUENCE [LARGE SCALE GENOMIC DNA]</scope>
    <source>
        <strain evidence="2 3">DSM 15212</strain>
    </source>
</reference>
<keyword evidence="1" id="KW-0175">Coiled coil</keyword>
<dbReference type="STRING" id="1121301.SAMN02745912_00271"/>
<feature type="coiled-coil region" evidence="1">
    <location>
        <begin position="36"/>
        <end position="63"/>
    </location>
</feature>
<name>A0A1M6K5G8_PARC5</name>
<dbReference type="RefSeq" id="WP_073146586.1">
    <property type="nucleotide sequence ID" value="NZ_FRAG01000002.1"/>
</dbReference>
<protein>
    <submittedName>
        <fullName evidence="2">Uncharacterized protein</fullName>
    </submittedName>
</protein>